<dbReference type="InterPro" id="IPR001296">
    <property type="entry name" value="Glyco_trans_1"/>
</dbReference>
<dbReference type="PANTHER" id="PTHR45947:SF3">
    <property type="entry name" value="SULFOQUINOVOSYL TRANSFERASE SQD2"/>
    <property type="match status" value="1"/>
</dbReference>
<gene>
    <name evidence="3" type="ORF">A2Y75_06695</name>
</gene>
<reference evidence="3 4" key="1">
    <citation type="journal article" date="2016" name="Nat. Commun.">
        <title>Thousands of microbial genomes shed light on interconnected biogeochemical processes in an aquifer system.</title>
        <authorList>
            <person name="Anantharaman K."/>
            <person name="Brown C.T."/>
            <person name="Hug L.A."/>
            <person name="Sharon I."/>
            <person name="Castelle C.J."/>
            <person name="Probst A.J."/>
            <person name="Thomas B.C."/>
            <person name="Singh A."/>
            <person name="Wilkins M.J."/>
            <person name="Karaoz U."/>
            <person name="Brodie E.L."/>
            <person name="Williams K.H."/>
            <person name="Hubbard S.S."/>
            <person name="Banfield J.F."/>
        </authorList>
    </citation>
    <scope>NUCLEOTIDE SEQUENCE [LARGE SCALE GENOMIC DNA]</scope>
</reference>
<dbReference type="Proteomes" id="UP000177876">
    <property type="component" value="Unassembled WGS sequence"/>
</dbReference>
<feature type="compositionally biased region" description="Basic and acidic residues" evidence="1">
    <location>
        <begin position="387"/>
        <end position="398"/>
    </location>
</feature>
<dbReference type="GO" id="GO:0016757">
    <property type="term" value="F:glycosyltransferase activity"/>
    <property type="evidence" value="ECO:0007669"/>
    <property type="project" value="InterPro"/>
</dbReference>
<evidence type="ECO:0000313" key="3">
    <source>
        <dbReference type="EMBL" id="OFW56847.1"/>
    </source>
</evidence>
<name>A0A1F2WJ26_9ACTN</name>
<feature type="domain" description="Glycosyl transferase family 1" evidence="2">
    <location>
        <begin position="202"/>
        <end position="328"/>
    </location>
</feature>
<evidence type="ECO:0000259" key="2">
    <source>
        <dbReference type="Pfam" id="PF00534"/>
    </source>
</evidence>
<proteinExistence type="predicted"/>
<sequence>MAMRIALVHEWLTNMAGSERALLALHELYPEAPIFTSVYIPEEFPELAGADVRTSFLQKVPGAKTKHQAFSLFRTVAFERFDLSEYDVVISSCHAEAKGVITRPETLHICYCYTPVRYYWSGYHHYLKNPRFGIFNPIVKLIMPYMTNYLRLWDRFAADRVDRFVAISEHVARRIRKYYRRESDVIFPPVTTSWIKKSDIPGDYFLLVGRIIPYKRADIVVEAFNQLGLSLKVAGTGPDLESLRKASASNIEFLGRVPDSQLRELYEGCKALIFPQEEDFGIVPLEAMAAGKPVIAYRAGGALETIIEGETGVFFNHQNVESLLQAVRGFDAARFKPDECRAQALRFDVEVFKQKFEAFVDQAWRDFQDDEQNTSLTKMGHLASVPKDTKTEGEDGRSTNKKRVV</sequence>
<dbReference type="SUPFAM" id="SSF53756">
    <property type="entry name" value="UDP-Glycosyltransferase/glycogen phosphorylase"/>
    <property type="match status" value="1"/>
</dbReference>
<evidence type="ECO:0000313" key="4">
    <source>
        <dbReference type="Proteomes" id="UP000177876"/>
    </source>
</evidence>
<dbReference type="EMBL" id="MELK01000040">
    <property type="protein sequence ID" value="OFW56847.1"/>
    <property type="molecule type" value="Genomic_DNA"/>
</dbReference>
<dbReference type="PANTHER" id="PTHR45947">
    <property type="entry name" value="SULFOQUINOVOSYL TRANSFERASE SQD2"/>
    <property type="match status" value="1"/>
</dbReference>
<evidence type="ECO:0000256" key="1">
    <source>
        <dbReference type="SAM" id="MobiDB-lite"/>
    </source>
</evidence>
<feature type="region of interest" description="Disordered" evidence="1">
    <location>
        <begin position="375"/>
        <end position="405"/>
    </location>
</feature>
<dbReference type="Pfam" id="PF00534">
    <property type="entry name" value="Glycos_transf_1"/>
    <property type="match status" value="1"/>
</dbReference>
<organism evidence="3 4">
    <name type="scientific">Candidatus Solincola sediminis</name>
    <dbReference type="NCBI Taxonomy" id="1797199"/>
    <lineage>
        <taxon>Bacteria</taxon>
        <taxon>Bacillati</taxon>
        <taxon>Actinomycetota</taxon>
        <taxon>Candidatus Geothermincolia</taxon>
        <taxon>Candidatus Geothermincolales</taxon>
        <taxon>Candidatus Geothermincolaceae</taxon>
        <taxon>Candidatus Solincola</taxon>
    </lineage>
</organism>
<protein>
    <recommendedName>
        <fullName evidence="2">Glycosyl transferase family 1 domain-containing protein</fullName>
    </recommendedName>
</protein>
<comment type="caution">
    <text evidence="3">The sequence shown here is derived from an EMBL/GenBank/DDBJ whole genome shotgun (WGS) entry which is preliminary data.</text>
</comment>
<dbReference type="InterPro" id="IPR050194">
    <property type="entry name" value="Glycosyltransferase_grp1"/>
</dbReference>
<accession>A0A1F2WJ26</accession>
<dbReference type="AlphaFoldDB" id="A0A1F2WJ26"/>
<dbReference type="Gene3D" id="3.40.50.2000">
    <property type="entry name" value="Glycogen Phosphorylase B"/>
    <property type="match status" value="1"/>
</dbReference>
<dbReference type="STRING" id="1797197.A2Y75_06695"/>